<protein>
    <submittedName>
        <fullName evidence="3">VanZ like family protein</fullName>
    </submittedName>
</protein>
<accession>A0A1I1XPD0</accession>
<dbReference type="Proteomes" id="UP000198598">
    <property type="component" value="Unassembled WGS sequence"/>
</dbReference>
<feature type="transmembrane region" description="Helical" evidence="1">
    <location>
        <begin position="61"/>
        <end position="81"/>
    </location>
</feature>
<dbReference type="Pfam" id="PF04892">
    <property type="entry name" value="VanZ"/>
    <property type="match status" value="1"/>
</dbReference>
<feature type="transmembrane region" description="Helical" evidence="1">
    <location>
        <begin position="37"/>
        <end position="55"/>
    </location>
</feature>
<feature type="domain" description="VanZ-like" evidence="2">
    <location>
        <begin position="39"/>
        <end position="110"/>
    </location>
</feature>
<dbReference type="STRING" id="662367.SAMN05216167_11071"/>
<reference evidence="3 4" key="1">
    <citation type="submission" date="2016-10" db="EMBL/GenBank/DDBJ databases">
        <authorList>
            <person name="de Groot N.N."/>
        </authorList>
    </citation>
    <scope>NUCLEOTIDE SEQUENCE [LARGE SCALE GENOMIC DNA]</scope>
    <source>
        <strain evidence="3 4">DSM 26130</strain>
    </source>
</reference>
<dbReference type="PANTHER" id="PTHR28008:SF1">
    <property type="entry name" value="DOMAIN PROTEIN, PUTATIVE (AFU_ORTHOLOGUE AFUA_3G10980)-RELATED"/>
    <property type="match status" value="1"/>
</dbReference>
<keyword evidence="1" id="KW-0472">Membrane</keyword>
<evidence type="ECO:0000256" key="1">
    <source>
        <dbReference type="SAM" id="Phobius"/>
    </source>
</evidence>
<dbReference type="PROSITE" id="PS51257">
    <property type="entry name" value="PROKAR_LIPOPROTEIN"/>
    <property type="match status" value="1"/>
</dbReference>
<gene>
    <name evidence="3" type="ORF">SAMN05216167_11071</name>
</gene>
<dbReference type="AlphaFoldDB" id="A0A1I1XPD0"/>
<keyword evidence="1" id="KW-0812">Transmembrane</keyword>
<dbReference type="RefSeq" id="WP_093830307.1">
    <property type="nucleotide sequence ID" value="NZ_FOLQ01000010.1"/>
</dbReference>
<dbReference type="EMBL" id="FOLQ01000010">
    <property type="protein sequence ID" value="SFE09209.1"/>
    <property type="molecule type" value="Genomic_DNA"/>
</dbReference>
<proteinExistence type="predicted"/>
<feature type="transmembrane region" description="Helical" evidence="1">
    <location>
        <begin position="6"/>
        <end position="25"/>
    </location>
</feature>
<keyword evidence="4" id="KW-1185">Reference proteome</keyword>
<evidence type="ECO:0000259" key="2">
    <source>
        <dbReference type="Pfam" id="PF04892"/>
    </source>
</evidence>
<keyword evidence="1" id="KW-1133">Transmembrane helix</keyword>
<organism evidence="3 4">
    <name type="scientific">Spirosoma endophyticum</name>
    <dbReference type="NCBI Taxonomy" id="662367"/>
    <lineage>
        <taxon>Bacteria</taxon>
        <taxon>Pseudomonadati</taxon>
        <taxon>Bacteroidota</taxon>
        <taxon>Cytophagia</taxon>
        <taxon>Cytophagales</taxon>
        <taxon>Cytophagaceae</taxon>
        <taxon>Spirosoma</taxon>
    </lineage>
</organism>
<dbReference type="OrthoDB" id="1524985at2"/>
<evidence type="ECO:0000313" key="4">
    <source>
        <dbReference type="Proteomes" id="UP000198598"/>
    </source>
</evidence>
<sequence length="119" mass="13348">MRINPILLRGLAITWTIIILIGCLAPHDEIPGPIISWNDKLMHVAIFVPFSLLWMMTGMRLQTALIIGVLFGALIEGLQYILPINRSCDFEDLVADSIGTLVGVGLALVWYRLFPRQDF</sequence>
<dbReference type="PANTHER" id="PTHR28008">
    <property type="entry name" value="DOMAIN PROTEIN, PUTATIVE (AFU_ORTHOLOGUE AFUA_3G10980)-RELATED"/>
    <property type="match status" value="1"/>
</dbReference>
<name>A0A1I1XPD0_9BACT</name>
<feature type="transmembrane region" description="Helical" evidence="1">
    <location>
        <begin position="93"/>
        <end position="113"/>
    </location>
</feature>
<evidence type="ECO:0000313" key="3">
    <source>
        <dbReference type="EMBL" id="SFE09209.1"/>
    </source>
</evidence>
<dbReference type="InterPro" id="IPR006976">
    <property type="entry name" value="VanZ-like"/>
</dbReference>